<evidence type="ECO:0000259" key="2">
    <source>
        <dbReference type="PROSITE" id="PS50943"/>
    </source>
</evidence>
<dbReference type="AlphaFoldDB" id="A0A101CJG2"/>
<dbReference type="CDD" id="cd00093">
    <property type="entry name" value="HTH_XRE"/>
    <property type="match status" value="1"/>
</dbReference>
<sequence>MAVSGFVGGNFQNESGNFQMLFIQFTVGSMQLLNYICTFVIKSILILFEMKISGRHIGEMLKEAREQRQLTQEQLAQKVGKKRSYISKVETDYGNNIKLQTLKEIVEKGFDGTVKINLEL</sequence>
<keyword evidence="3" id="KW-0238">DNA-binding</keyword>
<dbReference type="Pfam" id="PF01381">
    <property type="entry name" value="HTH_3"/>
    <property type="match status" value="1"/>
</dbReference>
<gene>
    <name evidence="3" type="ORF">AR686_01005</name>
</gene>
<comment type="caution">
    <text evidence="3">The sequence shown here is derived from an EMBL/GenBank/DDBJ whole genome shotgun (WGS) entry which is preliminary data.</text>
</comment>
<reference evidence="3 4" key="1">
    <citation type="submission" date="2015-10" db="EMBL/GenBank/DDBJ databases">
        <title>Genome sequence of Chryseobacterium greenlandense.</title>
        <authorList>
            <person name="Newman J."/>
            <person name="Fischer K."/>
            <person name="Miller J."/>
        </authorList>
    </citation>
    <scope>NUCLEOTIDE SEQUENCE [LARGE SCALE GENOMIC DNA]</scope>
    <source>
        <strain evidence="3 4">UMB34</strain>
    </source>
</reference>
<dbReference type="PROSITE" id="PS50943">
    <property type="entry name" value="HTH_CROC1"/>
    <property type="match status" value="1"/>
</dbReference>
<name>A0A101CJG2_9FLAO</name>
<evidence type="ECO:0000313" key="4">
    <source>
        <dbReference type="Proteomes" id="UP000054388"/>
    </source>
</evidence>
<feature type="domain" description="HTH cro/C1-type" evidence="2">
    <location>
        <begin position="61"/>
        <end position="107"/>
    </location>
</feature>
<dbReference type="SUPFAM" id="SSF47413">
    <property type="entry name" value="lambda repressor-like DNA-binding domains"/>
    <property type="match status" value="1"/>
</dbReference>
<dbReference type="InterPro" id="IPR001387">
    <property type="entry name" value="Cro/C1-type_HTH"/>
</dbReference>
<keyword evidence="1" id="KW-0472">Membrane</keyword>
<proteinExistence type="predicted"/>
<protein>
    <submittedName>
        <fullName evidence="3">DNA-binding protein</fullName>
    </submittedName>
</protein>
<dbReference type="Gene3D" id="1.10.260.40">
    <property type="entry name" value="lambda repressor-like DNA-binding domains"/>
    <property type="match status" value="1"/>
</dbReference>
<keyword evidence="1" id="KW-0812">Transmembrane</keyword>
<dbReference type="InterPro" id="IPR010982">
    <property type="entry name" value="Lambda_DNA-bd_dom_sf"/>
</dbReference>
<feature type="transmembrane region" description="Helical" evidence="1">
    <location>
        <begin position="20"/>
        <end position="48"/>
    </location>
</feature>
<dbReference type="EMBL" id="LMAI01000002">
    <property type="protein sequence ID" value="KUJ57381.1"/>
    <property type="molecule type" value="Genomic_DNA"/>
</dbReference>
<organism evidence="3 4">
    <name type="scientific">Chryseobacterium aquaticum subsp. greenlandense</name>
    <dbReference type="NCBI Taxonomy" id="345663"/>
    <lineage>
        <taxon>Bacteria</taxon>
        <taxon>Pseudomonadati</taxon>
        <taxon>Bacteroidota</taxon>
        <taxon>Flavobacteriia</taxon>
        <taxon>Flavobacteriales</taxon>
        <taxon>Weeksellaceae</taxon>
        <taxon>Chryseobacterium group</taxon>
        <taxon>Chryseobacterium</taxon>
    </lineage>
</organism>
<keyword evidence="1" id="KW-1133">Transmembrane helix</keyword>
<dbReference type="GO" id="GO:0003677">
    <property type="term" value="F:DNA binding"/>
    <property type="evidence" value="ECO:0007669"/>
    <property type="project" value="UniProtKB-KW"/>
</dbReference>
<accession>A0A101CJG2</accession>
<evidence type="ECO:0000256" key="1">
    <source>
        <dbReference type="SAM" id="Phobius"/>
    </source>
</evidence>
<evidence type="ECO:0000313" key="3">
    <source>
        <dbReference type="EMBL" id="KUJ57381.1"/>
    </source>
</evidence>
<dbReference type="Proteomes" id="UP000054388">
    <property type="component" value="Unassembled WGS sequence"/>
</dbReference>
<dbReference type="SMART" id="SM00530">
    <property type="entry name" value="HTH_XRE"/>
    <property type="match status" value="1"/>
</dbReference>